<dbReference type="OrthoDB" id="8609993at2759"/>
<evidence type="ECO:0000256" key="5">
    <source>
        <dbReference type="ARBA" id="ARBA00022737"/>
    </source>
</evidence>
<dbReference type="Pfam" id="PF00102">
    <property type="entry name" value="Y_phosphatase"/>
    <property type="match status" value="1"/>
</dbReference>
<dbReference type="SMART" id="SM00194">
    <property type="entry name" value="PTPc"/>
    <property type="match status" value="1"/>
</dbReference>
<protein>
    <recommendedName>
        <fullName evidence="2">protein-tyrosine-phosphatase</fullName>
        <ecNumber evidence="2">3.1.3.48</ecNumber>
    </recommendedName>
</protein>
<dbReference type="GO" id="GO:0048666">
    <property type="term" value="P:neuron development"/>
    <property type="evidence" value="ECO:0007669"/>
    <property type="project" value="UniProtKB-ARBA"/>
</dbReference>
<dbReference type="InterPro" id="IPR036116">
    <property type="entry name" value="FN3_sf"/>
</dbReference>
<dbReference type="Pfam" id="PF18861">
    <property type="entry name" value="PTP_tm"/>
    <property type="match status" value="1"/>
</dbReference>
<feature type="domain" description="Tyrosine specific protein phosphatases" evidence="15">
    <location>
        <begin position="1442"/>
        <end position="1516"/>
    </location>
</feature>
<dbReference type="PROSITE" id="PS50056">
    <property type="entry name" value="TYR_PHOSPHATASE_2"/>
    <property type="match status" value="1"/>
</dbReference>
<dbReference type="InterPro" id="IPR000242">
    <property type="entry name" value="PTP_cat"/>
</dbReference>
<feature type="domain" description="Fibronectin type-III" evidence="16">
    <location>
        <begin position="403"/>
        <end position="494"/>
    </location>
</feature>
<keyword evidence="9 13" id="KW-0472">Membrane</keyword>
<dbReference type="Proteomes" id="UP000183832">
    <property type="component" value="Unassembled WGS sequence"/>
</dbReference>
<feature type="domain" description="Fibronectin type-III" evidence="16">
    <location>
        <begin position="862"/>
        <end position="954"/>
    </location>
</feature>
<dbReference type="Pfam" id="PF00041">
    <property type="entry name" value="fn3"/>
    <property type="match status" value="8"/>
</dbReference>
<feature type="domain" description="Fibronectin type-III" evidence="16">
    <location>
        <begin position="571"/>
        <end position="660"/>
    </location>
</feature>
<dbReference type="SMART" id="SM00060">
    <property type="entry name" value="FN3"/>
    <property type="match status" value="12"/>
</dbReference>
<dbReference type="InterPro" id="IPR029021">
    <property type="entry name" value="Prot-tyrosine_phosphatase-like"/>
</dbReference>
<evidence type="ECO:0000256" key="11">
    <source>
        <dbReference type="ARBA" id="ARBA00051722"/>
    </source>
</evidence>
<evidence type="ECO:0000259" key="14">
    <source>
        <dbReference type="PROSITE" id="PS50055"/>
    </source>
</evidence>
<dbReference type="GO" id="GO:0004725">
    <property type="term" value="F:protein tyrosine phosphatase activity"/>
    <property type="evidence" value="ECO:0007669"/>
    <property type="project" value="UniProtKB-EC"/>
</dbReference>
<dbReference type="SMART" id="SM00404">
    <property type="entry name" value="PTPc_motif"/>
    <property type="match status" value="1"/>
</dbReference>
<gene>
    <name evidence="17" type="ORF">CLUMA_CG001446</name>
</gene>
<evidence type="ECO:0000256" key="8">
    <source>
        <dbReference type="ARBA" id="ARBA00022989"/>
    </source>
</evidence>
<dbReference type="FunFam" id="2.60.40.10:FF:001177">
    <property type="entry name" value="Receptor-type tyrosine-protein phosphatase beta"/>
    <property type="match status" value="1"/>
</dbReference>
<dbReference type="Gene3D" id="2.60.40.10">
    <property type="entry name" value="Immunoglobulins"/>
    <property type="match status" value="10"/>
</dbReference>
<dbReference type="InterPro" id="IPR013783">
    <property type="entry name" value="Ig-like_fold"/>
</dbReference>
<dbReference type="GO" id="GO:0009653">
    <property type="term" value="P:anatomical structure morphogenesis"/>
    <property type="evidence" value="ECO:0007669"/>
    <property type="project" value="UniProtKB-ARBA"/>
</dbReference>
<name>A0A1J1HIC1_9DIPT</name>
<dbReference type="PROSITE" id="PS50055">
    <property type="entry name" value="TYR_PHOSPHATASE_PTP"/>
    <property type="match status" value="1"/>
</dbReference>
<evidence type="ECO:0000256" key="9">
    <source>
        <dbReference type="ARBA" id="ARBA00023136"/>
    </source>
</evidence>
<dbReference type="InterPro" id="IPR003595">
    <property type="entry name" value="Tyr_Pase_cat"/>
</dbReference>
<dbReference type="FunFam" id="2.60.40.10:FF:001507">
    <property type="entry name" value="tyrosine-protein phosphatase 10D isoform X2"/>
    <property type="match status" value="1"/>
</dbReference>
<dbReference type="Gene3D" id="3.90.190.10">
    <property type="entry name" value="Protein tyrosine phosphatase superfamily"/>
    <property type="match status" value="1"/>
</dbReference>
<keyword evidence="6" id="KW-0378">Hydrolase</keyword>
<reference evidence="17 18" key="1">
    <citation type="submission" date="2015-04" db="EMBL/GenBank/DDBJ databases">
        <authorList>
            <person name="Syromyatnikov M.Y."/>
            <person name="Popov V.N."/>
        </authorList>
    </citation>
    <scope>NUCLEOTIDE SEQUENCE [LARGE SCALE GENOMIC DNA]</scope>
</reference>
<accession>A0A1J1HIC1</accession>
<evidence type="ECO:0000313" key="17">
    <source>
        <dbReference type="EMBL" id="CRK87651.1"/>
    </source>
</evidence>
<dbReference type="CDD" id="cd00063">
    <property type="entry name" value="FN3"/>
    <property type="match status" value="9"/>
</dbReference>
<feature type="domain" description="Fibronectin type-III" evidence="16">
    <location>
        <begin position="215"/>
        <end position="310"/>
    </location>
</feature>
<evidence type="ECO:0000256" key="10">
    <source>
        <dbReference type="ARBA" id="ARBA00023180"/>
    </source>
</evidence>
<evidence type="ECO:0000259" key="15">
    <source>
        <dbReference type="PROSITE" id="PS50056"/>
    </source>
</evidence>
<keyword evidence="5" id="KW-0677">Repeat</keyword>
<dbReference type="InterPro" id="IPR003961">
    <property type="entry name" value="FN3_dom"/>
</dbReference>
<evidence type="ECO:0000256" key="2">
    <source>
        <dbReference type="ARBA" id="ARBA00013064"/>
    </source>
</evidence>
<dbReference type="FunFam" id="2.60.40.10:FF:001461">
    <property type="entry name" value="tyrosine-protein phosphatase 10D isoform X4"/>
    <property type="match status" value="1"/>
</dbReference>
<evidence type="ECO:0000256" key="1">
    <source>
        <dbReference type="ARBA" id="ARBA00004479"/>
    </source>
</evidence>
<comment type="subcellular location">
    <subcellularLocation>
        <location evidence="1">Membrane</location>
        <topology evidence="1">Single-pass type I membrane protein</topology>
    </subcellularLocation>
</comment>
<dbReference type="PROSITE" id="PS50853">
    <property type="entry name" value="FN3"/>
    <property type="match status" value="7"/>
</dbReference>
<dbReference type="InterPro" id="IPR016130">
    <property type="entry name" value="Tyr_Pase_AS"/>
</dbReference>
<dbReference type="PROSITE" id="PS00383">
    <property type="entry name" value="TYR_PHOSPHATASE_1"/>
    <property type="match status" value="1"/>
</dbReference>
<evidence type="ECO:0000256" key="13">
    <source>
        <dbReference type="SAM" id="Phobius"/>
    </source>
</evidence>
<evidence type="ECO:0000256" key="7">
    <source>
        <dbReference type="ARBA" id="ARBA00022912"/>
    </source>
</evidence>
<evidence type="ECO:0000313" key="18">
    <source>
        <dbReference type="Proteomes" id="UP000183832"/>
    </source>
</evidence>
<dbReference type="FunFam" id="3.90.190.10:FF:000009">
    <property type="entry name" value="Receptor-type tyrosine-protein phosphatase beta"/>
    <property type="match status" value="1"/>
</dbReference>
<dbReference type="EC" id="3.1.3.48" evidence="2"/>
<feature type="region of interest" description="Disordered" evidence="12">
    <location>
        <begin position="1547"/>
        <end position="1632"/>
    </location>
</feature>
<sequence>MLCNNLIFLRSLINKITFRRYNCYSADLVIEISDVNKQQDGFYRLVYDPPYGYPPPNTTISSREIGDSIQFSNGLPGTNYNFWLYYTNQTHRDWLTWRVSITTAPDPPANLSVTVRSGKIALITWSPPTQGNFSSFKLKILGLSDYQYANKTILIDDDSFQYQMKDLTPGATYQIQAYTIFDGKESVAYTSRNFTTKRLRHKDLLDIKILREPNTPGKFIVWFRNETTLLVLWQPPYPAGIYTHYKVSIDPPDAIESVLYVEKEGEPPGPAQAAFKGLTPGRAYNISVQTMSEDEISLPTTAQYRTVPLRPLNVTFDRESITENSFRVLWEPPRGNSEFDKYQVSLSTTRRQQGVLKSDESPVSLEFKDNLEPGKTYQVVVKTVSGKVTSWPATADVTLKPLPVQNLVNLAEFNGVVTIMWTPDNSSTQEEYRISYHEVDGSTNGDSSSMMTDKIRYTLENLLPGRNYSITVQAISKKMESNETTIYVATRPSAPIIEDLKSIREGLNISWKSDVNSKQEQYEVMYTRNDTGETKTVLTKDTRLVFKALYPGAGYIVKVFALSNGLRNPNSPRNMTIEKVSSNSVLVHWSPPENSIFTEYSIRYRTESDKQWVRLPSVNSTEADVTDMTPGEKYTIQVNTASYGVESPNPQHVNQTVRPNPVSNVVPIVDSNNITLEWVRPEGRVETYVIHWWPTDTPDHIHSKNVTEQNITPIIQNDRNGEVKEEQPLVHVLIDDLMSGIEYNFQIQVFSYTLVSDMASLQVRTMPLIQSEIFIVSGLDPNEKNSVTLTYTQTPQNHRIKFDHYRFSIGDPNIPEKEKLANDTNRKVTFTGLMPGRLYNIKMWTISGGVASQPIQRQDRLHPEPIKTLNATRITDTEISLAWDKPQGEFTSFEVQYLVDNNYVSNITNDLFITINELKPHRNYTFTVVVRSGTESSVLRNSVPVSAVFTTEESVPGRVHKFNPIDVQPGEIVFEWSLPVAEQNGIIRQFSISYSLENGSHSQVKNFSPDNLRGTLRNLTPGNTYIFKIQAKTSIGYGPETIWKQKMPILAPPKPGNQVVPTEVHRSSNTIQIRFRKNYFLDTNGVVIMYTVIVAEDDSKNSSGLEMPSWHDVQSYSIWPPYQAVEPYYPFKNSSINVEDFIIGAENCDNRQKGYCNGPLKSGTTYRVKIRAFTAPDKFTDTAYSFPIQTDQDNTSLFVAIAVPLLLILILLMTLLFLRRRRYGCKRTTDARANDNMSLPDSTMETSRPVLIKNFAEHYRLMSADSDFRFSEEFEELKHVGRDQPCTFADLPCNRPKNRFTNILPYDHSRFKLQPVDDDEGSDYINANYVPGHNSPREFIVTQGPLHSTRDDFWRMCWESNSRAIVMLTRCYEKGREKCDHYWPMDTVPVYYGDIKVTLLNDSHYPDWIITEFMMQRGETQRVLRHFHFTTWPDFGVPNPPQTLARFVRAFRERVGPETRPIVVHCSAGVGRSGTFITLDRILQQIQVADYVDIFGIVYTMRKERVWMVQTEQQYICIHQCLMAVLEGKENTGPQREIHDNQGYEEVNQATEEGENEVKNENRKTHLDDIEEDEGIDDDDDEEKALVENEPEQNADDENTLDTTTNTNTTTDNTTTTIVNDSDAGNQWKGER</sequence>
<feature type="transmembrane region" description="Helical" evidence="13">
    <location>
        <begin position="1197"/>
        <end position="1218"/>
    </location>
</feature>
<feature type="domain" description="Tyrosine-protein phosphatase" evidence="14">
    <location>
        <begin position="1270"/>
        <end position="1525"/>
    </location>
</feature>
<dbReference type="EMBL" id="CVRI01000004">
    <property type="protein sequence ID" value="CRK87651.1"/>
    <property type="molecule type" value="Genomic_DNA"/>
</dbReference>
<evidence type="ECO:0000256" key="4">
    <source>
        <dbReference type="ARBA" id="ARBA00022729"/>
    </source>
</evidence>
<feature type="domain" description="Fibronectin type-III" evidence="16">
    <location>
        <begin position="107"/>
        <end position="199"/>
    </location>
</feature>
<keyword evidence="18" id="KW-1185">Reference proteome</keyword>
<evidence type="ECO:0000256" key="3">
    <source>
        <dbReference type="ARBA" id="ARBA00022692"/>
    </source>
</evidence>
<dbReference type="FunFam" id="2.60.40.10:FF:000823">
    <property type="entry name" value="Tyrosine-protein phosphatase 10D"/>
    <property type="match status" value="1"/>
</dbReference>
<dbReference type="InterPro" id="IPR000387">
    <property type="entry name" value="Tyr_Pase_dom"/>
</dbReference>
<dbReference type="SUPFAM" id="SSF49265">
    <property type="entry name" value="Fibronectin type III"/>
    <property type="match status" value="6"/>
</dbReference>
<keyword evidence="8 13" id="KW-1133">Transmembrane helix</keyword>
<dbReference type="SUPFAM" id="SSF52799">
    <property type="entry name" value="(Phosphotyrosine protein) phosphatases II"/>
    <property type="match status" value="1"/>
</dbReference>
<proteinExistence type="predicted"/>
<feature type="domain" description="Fibronectin type-III" evidence="16">
    <location>
        <begin position="312"/>
        <end position="402"/>
    </location>
</feature>
<dbReference type="STRING" id="568069.A0A1J1HIC1"/>
<evidence type="ECO:0000256" key="6">
    <source>
        <dbReference type="ARBA" id="ARBA00022801"/>
    </source>
</evidence>
<feature type="domain" description="Fibronectin type-III" evidence="16">
    <location>
        <begin position="955"/>
        <end position="1054"/>
    </location>
</feature>
<keyword evidence="10" id="KW-0325">Glycoprotein</keyword>
<keyword evidence="4" id="KW-0732">Signal</keyword>
<keyword evidence="7" id="KW-0904">Protein phosphatase</keyword>
<dbReference type="PANTHER" id="PTHR46957:SF3">
    <property type="entry name" value="CYTOKINE RECEPTOR"/>
    <property type="match status" value="1"/>
</dbReference>
<dbReference type="PANTHER" id="PTHR46957">
    <property type="entry name" value="CYTOKINE RECEPTOR"/>
    <property type="match status" value="1"/>
</dbReference>
<dbReference type="GO" id="GO:0016020">
    <property type="term" value="C:membrane"/>
    <property type="evidence" value="ECO:0007669"/>
    <property type="project" value="UniProtKB-SubCell"/>
</dbReference>
<evidence type="ECO:0000259" key="16">
    <source>
        <dbReference type="PROSITE" id="PS50853"/>
    </source>
</evidence>
<feature type="compositionally biased region" description="Basic and acidic residues" evidence="12">
    <location>
        <begin position="1556"/>
        <end position="1568"/>
    </location>
</feature>
<dbReference type="CDD" id="cd14548">
    <property type="entry name" value="R3-PTPc"/>
    <property type="match status" value="1"/>
</dbReference>
<keyword evidence="3 13" id="KW-0812">Transmembrane</keyword>
<feature type="compositionally biased region" description="Low complexity" evidence="12">
    <location>
        <begin position="1601"/>
        <end position="1623"/>
    </location>
</feature>
<dbReference type="PRINTS" id="PR00700">
    <property type="entry name" value="PRTYPHPHTASE"/>
</dbReference>
<organism evidence="17 18">
    <name type="scientific">Clunio marinus</name>
    <dbReference type="NCBI Taxonomy" id="568069"/>
    <lineage>
        <taxon>Eukaryota</taxon>
        <taxon>Metazoa</taxon>
        <taxon>Ecdysozoa</taxon>
        <taxon>Arthropoda</taxon>
        <taxon>Hexapoda</taxon>
        <taxon>Insecta</taxon>
        <taxon>Pterygota</taxon>
        <taxon>Neoptera</taxon>
        <taxon>Endopterygota</taxon>
        <taxon>Diptera</taxon>
        <taxon>Nematocera</taxon>
        <taxon>Chironomoidea</taxon>
        <taxon>Chironomidae</taxon>
        <taxon>Clunio</taxon>
    </lineage>
</organism>
<dbReference type="InterPro" id="IPR041201">
    <property type="entry name" value="PTPRJ_TM"/>
</dbReference>
<dbReference type="InterPro" id="IPR050713">
    <property type="entry name" value="RTP_Phos/Ushers"/>
</dbReference>
<feature type="compositionally biased region" description="Acidic residues" evidence="12">
    <location>
        <begin position="1569"/>
        <end position="1600"/>
    </location>
</feature>
<evidence type="ECO:0000256" key="12">
    <source>
        <dbReference type="SAM" id="MobiDB-lite"/>
    </source>
</evidence>
<comment type="catalytic activity">
    <reaction evidence="11">
        <text>O-phospho-L-tyrosyl-[protein] + H2O = L-tyrosyl-[protein] + phosphate</text>
        <dbReference type="Rhea" id="RHEA:10684"/>
        <dbReference type="Rhea" id="RHEA-COMP:10136"/>
        <dbReference type="Rhea" id="RHEA-COMP:20101"/>
        <dbReference type="ChEBI" id="CHEBI:15377"/>
        <dbReference type="ChEBI" id="CHEBI:43474"/>
        <dbReference type="ChEBI" id="CHEBI:46858"/>
        <dbReference type="ChEBI" id="CHEBI:61978"/>
        <dbReference type="EC" id="3.1.3.48"/>
    </reaction>
</comment>